<evidence type="ECO:0000256" key="1">
    <source>
        <dbReference type="SAM" id="Phobius"/>
    </source>
</evidence>
<keyword evidence="1" id="KW-0812">Transmembrane</keyword>
<sequence>MVIRPTEGKERVVAIDVMRGFALLGIFIVNMLFFHSPYIYVNPYTWFHIPGDFNTYKWIDIFLQGSVYPLFSMLFGYGLAMQFMKSELKGTSFNKLATRRLLILLVIGCIHAFLIWSGDILITYALAGLVLILLMRLKPVWLFLISAILFLVPNGLMNGLVYVLSKVSPDDVIIYTGIQEIENSIVAYSQGTWIDIFWQRLADWLYMTQYGAILITILCIIVPFMLIGAGAAKLKLIERARELKVFWIVTIVITLAAGLVIKWIPYNTEANLFTMSIQDTFGGPLLAIAYAGILALVCSIPFMGKVLSPVAKAGRMSMTIYLMQSVIATTIFYAYGFGLYGKIDIVAGTWMAVGIYVLQLVFAEAWFMKFNQGPVEALWKKLIYSTILSKRDEKDSNL</sequence>
<dbReference type="EMBL" id="QKZI01000001">
    <property type="protein sequence ID" value="PZX08213.1"/>
    <property type="molecule type" value="Genomic_DNA"/>
</dbReference>
<keyword evidence="1" id="KW-1133">Transmembrane helix</keyword>
<feature type="transmembrane region" description="Helical" evidence="1">
    <location>
        <begin position="244"/>
        <end position="265"/>
    </location>
</feature>
<name>A0A2W7N836_9BACI</name>
<evidence type="ECO:0000313" key="3">
    <source>
        <dbReference type="EMBL" id="PZX08213.1"/>
    </source>
</evidence>
<accession>A0A2W7N836</accession>
<keyword evidence="1" id="KW-0472">Membrane</keyword>
<feature type="domain" description="DUF418" evidence="2">
    <location>
        <begin position="232"/>
        <end position="385"/>
    </location>
</feature>
<feature type="transmembrane region" description="Helical" evidence="1">
    <location>
        <begin position="285"/>
        <end position="307"/>
    </location>
</feature>
<evidence type="ECO:0000259" key="2">
    <source>
        <dbReference type="Pfam" id="PF04235"/>
    </source>
</evidence>
<dbReference type="InterPro" id="IPR052529">
    <property type="entry name" value="Bact_Transport_Assoc"/>
</dbReference>
<organism evidence="3 4">
    <name type="scientific">Psychrobacillus insolitus</name>
    <dbReference type="NCBI Taxonomy" id="1461"/>
    <lineage>
        <taxon>Bacteria</taxon>
        <taxon>Bacillati</taxon>
        <taxon>Bacillota</taxon>
        <taxon>Bacilli</taxon>
        <taxon>Bacillales</taxon>
        <taxon>Bacillaceae</taxon>
        <taxon>Psychrobacillus</taxon>
    </lineage>
</organism>
<feature type="transmembrane region" description="Helical" evidence="1">
    <location>
        <begin position="101"/>
        <end position="134"/>
    </location>
</feature>
<feature type="transmembrane region" description="Helical" evidence="1">
    <location>
        <begin position="61"/>
        <end position="80"/>
    </location>
</feature>
<keyword evidence="4" id="KW-1185">Reference proteome</keyword>
<reference evidence="3 4" key="1">
    <citation type="submission" date="2018-06" db="EMBL/GenBank/DDBJ databases">
        <title>Genomic Encyclopedia of Type Strains, Phase IV (KMG-IV): sequencing the most valuable type-strain genomes for metagenomic binning, comparative biology and taxonomic classification.</title>
        <authorList>
            <person name="Goeker M."/>
        </authorList>
    </citation>
    <scope>NUCLEOTIDE SEQUENCE [LARGE SCALE GENOMIC DNA]</scope>
    <source>
        <strain evidence="3 4">DSM 5</strain>
    </source>
</reference>
<dbReference type="AlphaFoldDB" id="A0A2W7N836"/>
<dbReference type="RefSeq" id="WP_111438802.1">
    <property type="nucleotide sequence ID" value="NZ_QKZI01000001.1"/>
</dbReference>
<protein>
    <recommendedName>
        <fullName evidence="2">DUF418 domain-containing protein</fullName>
    </recommendedName>
</protein>
<dbReference type="PANTHER" id="PTHR30590:SF2">
    <property type="entry name" value="INNER MEMBRANE PROTEIN"/>
    <property type="match status" value="1"/>
</dbReference>
<feature type="transmembrane region" description="Helical" evidence="1">
    <location>
        <begin position="140"/>
        <end position="165"/>
    </location>
</feature>
<dbReference type="PANTHER" id="PTHR30590">
    <property type="entry name" value="INNER MEMBRANE PROTEIN"/>
    <property type="match status" value="1"/>
</dbReference>
<feature type="transmembrane region" description="Helical" evidence="1">
    <location>
        <begin position="345"/>
        <end position="367"/>
    </location>
</feature>
<evidence type="ECO:0000313" key="4">
    <source>
        <dbReference type="Proteomes" id="UP000248646"/>
    </source>
</evidence>
<proteinExistence type="predicted"/>
<comment type="caution">
    <text evidence="3">The sequence shown here is derived from an EMBL/GenBank/DDBJ whole genome shotgun (WGS) entry which is preliminary data.</text>
</comment>
<feature type="transmembrane region" description="Helical" evidence="1">
    <location>
        <begin position="21"/>
        <end position="41"/>
    </location>
</feature>
<dbReference type="InterPro" id="IPR007349">
    <property type="entry name" value="DUF418"/>
</dbReference>
<feature type="transmembrane region" description="Helical" evidence="1">
    <location>
        <begin position="319"/>
        <end position="339"/>
    </location>
</feature>
<dbReference type="Pfam" id="PF04235">
    <property type="entry name" value="DUF418"/>
    <property type="match status" value="1"/>
</dbReference>
<feature type="transmembrane region" description="Helical" evidence="1">
    <location>
        <begin position="210"/>
        <end position="232"/>
    </location>
</feature>
<dbReference type="Proteomes" id="UP000248646">
    <property type="component" value="Unassembled WGS sequence"/>
</dbReference>
<gene>
    <name evidence="3" type="ORF">C7437_1011337</name>
</gene>
<dbReference type="OrthoDB" id="9807744at2"/>